<gene>
    <name evidence="1" type="ORF">SAMN06272737_112144</name>
</gene>
<accession>A0A238XC05</accession>
<sequence>MPVAAADSVELSLDHLFLDQSGVPVLVEVKRASDTRARRKVVAQMLDYAANGVAMWQNDLRDAVAQAAGVMDPGAFLQEQLGIEDVEGFWAAVEDNLRWARSGSSSWPTGSCP</sequence>
<keyword evidence="2" id="KW-1185">Reference proteome</keyword>
<name>A0A238XC05_9ACTN</name>
<evidence type="ECO:0000313" key="1">
    <source>
        <dbReference type="EMBL" id="SNR56230.1"/>
    </source>
</evidence>
<reference evidence="1 2" key="1">
    <citation type="submission" date="2017-06" db="EMBL/GenBank/DDBJ databases">
        <authorList>
            <person name="Kim H.J."/>
            <person name="Triplett B.A."/>
        </authorList>
    </citation>
    <scope>NUCLEOTIDE SEQUENCE [LARGE SCALE GENOMIC DNA]</scope>
    <source>
        <strain evidence="1 2">DSM 44272</strain>
    </source>
</reference>
<dbReference type="AlphaFoldDB" id="A0A238XC05"/>
<dbReference type="Gene3D" id="3.40.1350.10">
    <property type="match status" value="1"/>
</dbReference>
<dbReference type="Proteomes" id="UP000198403">
    <property type="component" value="Unassembled WGS sequence"/>
</dbReference>
<evidence type="ECO:0000313" key="2">
    <source>
        <dbReference type="Proteomes" id="UP000198403"/>
    </source>
</evidence>
<proteinExistence type="predicted"/>
<protein>
    <submittedName>
        <fullName evidence="1">Uncharacterized protein</fullName>
    </submittedName>
</protein>
<organism evidence="1 2">
    <name type="scientific">Blastococcus mobilis</name>
    <dbReference type="NCBI Taxonomy" id="1938746"/>
    <lineage>
        <taxon>Bacteria</taxon>
        <taxon>Bacillati</taxon>
        <taxon>Actinomycetota</taxon>
        <taxon>Actinomycetes</taxon>
        <taxon>Geodermatophilales</taxon>
        <taxon>Geodermatophilaceae</taxon>
        <taxon>Blastococcus</taxon>
    </lineage>
</organism>
<dbReference type="GO" id="GO:0003676">
    <property type="term" value="F:nucleic acid binding"/>
    <property type="evidence" value="ECO:0007669"/>
    <property type="project" value="InterPro"/>
</dbReference>
<dbReference type="InterPro" id="IPR011856">
    <property type="entry name" value="tRNA_endonuc-like_dom_sf"/>
</dbReference>
<dbReference type="EMBL" id="FZNO01000012">
    <property type="protein sequence ID" value="SNR56230.1"/>
    <property type="molecule type" value="Genomic_DNA"/>
</dbReference>